<sequence length="234" mass="27695">MNVDTYLRNKNENQTGQFVNQRTGDWLHGTNEELNEQKLEAHYMYMSKIQKVLTTDSGPTFDVEPLEKVQIDDEYNVFANEHEHTEQPKNINDIALMENVDSNITPNSLDLCNNDFQDDEYAGDNNDKRVMLANLKLDTDETKKIQKQLRKENITLIHELNECKFDLNESNDIWDRCRSALHQRELELENYKVFKNYQLKKQEVEPKYKETLDLLAKQKHQSNEALEIQSYETF</sequence>
<comment type="caution">
    <text evidence="1">The sequence shown here is derived from an EMBL/GenBank/DDBJ whole genome shotgun (WGS) entry which is preliminary data.</text>
</comment>
<accession>A0A6L2NX21</accession>
<name>A0A6L2NX21_TANCI</name>
<organism evidence="1">
    <name type="scientific">Tanacetum cinerariifolium</name>
    <name type="common">Dalmatian daisy</name>
    <name type="synonym">Chrysanthemum cinerariifolium</name>
    <dbReference type="NCBI Taxonomy" id="118510"/>
    <lineage>
        <taxon>Eukaryota</taxon>
        <taxon>Viridiplantae</taxon>
        <taxon>Streptophyta</taxon>
        <taxon>Embryophyta</taxon>
        <taxon>Tracheophyta</taxon>
        <taxon>Spermatophyta</taxon>
        <taxon>Magnoliopsida</taxon>
        <taxon>eudicotyledons</taxon>
        <taxon>Gunneridae</taxon>
        <taxon>Pentapetalae</taxon>
        <taxon>asterids</taxon>
        <taxon>campanulids</taxon>
        <taxon>Asterales</taxon>
        <taxon>Asteraceae</taxon>
        <taxon>Asteroideae</taxon>
        <taxon>Anthemideae</taxon>
        <taxon>Anthemidinae</taxon>
        <taxon>Tanacetum</taxon>
    </lineage>
</organism>
<dbReference type="AlphaFoldDB" id="A0A6L2NX21"/>
<evidence type="ECO:0000313" key="1">
    <source>
        <dbReference type="EMBL" id="GEU90157.1"/>
    </source>
</evidence>
<protein>
    <submittedName>
        <fullName evidence="1">Uncharacterized protein</fullName>
    </submittedName>
</protein>
<dbReference type="EMBL" id="BKCJ010010122">
    <property type="protein sequence ID" value="GEU90157.1"/>
    <property type="molecule type" value="Genomic_DNA"/>
</dbReference>
<proteinExistence type="predicted"/>
<gene>
    <name evidence="1" type="ORF">Tci_062135</name>
</gene>
<reference evidence="1" key="1">
    <citation type="journal article" date="2019" name="Sci. Rep.">
        <title>Draft genome of Tanacetum cinerariifolium, the natural source of mosquito coil.</title>
        <authorList>
            <person name="Yamashiro T."/>
            <person name="Shiraishi A."/>
            <person name="Satake H."/>
            <person name="Nakayama K."/>
        </authorList>
    </citation>
    <scope>NUCLEOTIDE SEQUENCE</scope>
</reference>